<dbReference type="EMBL" id="CAXITT010000062">
    <property type="protein sequence ID" value="CAL1530143.1"/>
    <property type="molecule type" value="Genomic_DNA"/>
</dbReference>
<reference evidence="2 3" key="1">
    <citation type="submission" date="2024-04" db="EMBL/GenBank/DDBJ databases">
        <authorList>
            <consortium name="Genoscope - CEA"/>
            <person name="William W."/>
        </authorList>
    </citation>
    <scope>NUCLEOTIDE SEQUENCE [LARGE SCALE GENOMIC DNA]</scope>
</reference>
<accession>A0AAV2HDK8</accession>
<evidence type="ECO:0000313" key="3">
    <source>
        <dbReference type="Proteomes" id="UP001497497"/>
    </source>
</evidence>
<protein>
    <recommendedName>
        <fullName evidence="4">Secreted protein</fullName>
    </recommendedName>
</protein>
<feature type="signal peptide" evidence="1">
    <location>
        <begin position="1"/>
        <end position="24"/>
    </location>
</feature>
<organism evidence="2 3">
    <name type="scientific">Lymnaea stagnalis</name>
    <name type="common">Great pond snail</name>
    <name type="synonym">Helix stagnalis</name>
    <dbReference type="NCBI Taxonomy" id="6523"/>
    <lineage>
        <taxon>Eukaryota</taxon>
        <taxon>Metazoa</taxon>
        <taxon>Spiralia</taxon>
        <taxon>Lophotrochozoa</taxon>
        <taxon>Mollusca</taxon>
        <taxon>Gastropoda</taxon>
        <taxon>Heterobranchia</taxon>
        <taxon>Euthyneura</taxon>
        <taxon>Panpulmonata</taxon>
        <taxon>Hygrophila</taxon>
        <taxon>Lymnaeoidea</taxon>
        <taxon>Lymnaeidae</taxon>
        <taxon>Lymnaea</taxon>
    </lineage>
</organism>
<evidence type="ECO:0000256" key="1">
    <source>
        <dbReference type="SAM" id="SignalP"/>
    </source>
</evidence>
<sequence>MAIKYIAAGMICILLANCAQMVQGKTLLRQVLIPLFVRMLDGCIPKQQPRKTLPDYPPETGSHCLRLKKNKAVRNGKNLCCSSRYHYLGWYGEDGLRCYFDHS</sequence>
<dbReference type="Proteomes" id="UP001497497">
    <property type="component" value="Unassembled WGS sequence"/>
</dbReference>
<comment type="caution">
    <text evidence="2">The sequence shown here is derived from an EMBL/GenBank/DDBJ whole genome shotgun (WGS) entry which is preliminary data.</text>
</comment>
<proteinExistence type="predicted"/>
<feature type="chain" id="PRO_5043954342" description="Secreted protein" evidence="1">
    <location>
        <begin position="25"/>
        <end position="103"/>
    </location>
</feature>
<evidence type="ECO:0008006" key="4">
    <source>
        <dbReference type="Google" id="ProtNLM"/>
    </source>
</evidence>
<keyword evidence="1" id="KW-0732">Signal</keyword>
<evidence type="ECO:0000313" key="2">
    <source>
        <dbReference type="EMBL" id="CAL1530143.1"/>
    </source>
</evidence>
<name>A0AAV2HDK8_LYMST</name>
<keyword evidence="3" id="KW-1185">Reference proteome</keyword>
<dbReference type="AlphaFoldDB" id="A0AAV2HDK8"/>
<gene>
    <name evidence="2" type="ORF">GSLYS_00004276001</name>
</gene>